<comment type="caution">
    <text evidence="2">The sequence shown here is derived from an EMBL/GenBank/DDBJ whole genome shotgun (WGS) entry which is preliminary data.</text>
</comment>
<name>A0ABW5TC28_9FLAO</name>
<keyword evidence="1" id="KW-0732">Signal</keyword>
<protein>
    <submittedName>
        <fullName evidence="2">DUF6252 family protein</fullName>
    </submittedName>
</protein>
<gene>
    <name evidence="2" type="ORF">ACFSR8_11485</name>
</gene>
<dbReference type="EMBL" id="JBHULY010000026">
    <property type="protein sequence ID" value="MFD2726837.1"/>
    <property type="molecule type" value="Genomic_DNA"/>
</dbReference>
<accession>A0ABW5TC28</accession>
<dbReference type="Proteomes" id="UP001597476">
    <property type="component" value="Unassembled WGS sequence"/>
</dbReference>
<evidence type="ECO:0000313" key="2">
    <source>
        <dbReference type="EMBL" id="MFD2726837.1"/>
    </source>
</evidence>
<feature type="chain" id="PRO_5047463208" evidence="1">
    <location>
        <begin position="22"/>
        <end position="161"/>
    </location>
</feature>
<dbReference type="InterPro" id="IPR046219">
    <property type="entry name" value="DUF6252"/>
</dbReference>
<keyword evidence="3" id="KW-1185">Reference proteome</keyword>
<evidence type="ECO:0000313" key="3">
    <source>
        <dbReference type="Proteomes" id="UP001597476"/>
    </source>
</evidence>
<evidence type="ECO:0000256" key="1">
    <source>
        <dbReference type="SAM" id="SignalP"/>
    </source>
</evidence>
<reference evidence="3" key="1">
    <citation type="journal article" date="2019" name="Int. J. Syst. Evol. Microbiol.">
        <title>The Global Catalogue of Microorganisms (GCM) 10K type strain sequencing project: providing services to taxonomists for standard genome sequencing and annotation.</title>
        <authorList>
            <consortium name="The Broad Institute Genomics Platform"/>
            <consortium name="The Broad Institute Genome Sequencing Center for Infectious Disease"/>
            <person name="Wu L."/>
            <person name="Ma J."/>
        </authorList>
    </citation>
    <scope>NUCLEOTIDE SEQUENCE [LARGE SCALE GENOMIC DNA]</scope>
    <source>
        <strain evidence="3">KCTC 42398</strain>
    </source>
</reference>
<dbReference type="PROSITE" id="PS51257">
    <property type="entry name" value="PROKAR_LIPOPROTEIN"/>
    <property type="match status" value="1"/>
</dbReference>
<dbReference type="Pfam" id="PF19765">
    <property type="entry name" value="DUF6252"/>
    <property type="match status" value="1"/>
</dbReference>
<sequence>MKKTTIYIVFLAFLVLTGCSGDSVEDAEQMDYGSIQARIDGTMRTLPGFYAAFYSEFDDLIVIYGYNGDLEIGISIRIPPEIGTYNFDEGNVYATLTFGDPFDFFDQNNDGPAIDHPAVAGYVTITELNEENVVGVFEFNTELQNGGTHIVKEGEFNILRQ</sequence>
<dbReference type="RefSeq" id="WP_380292156.1">
    <property type="nucleotide sequence ID" value="NZ_JBHULY010000026.1"/>
</dbReference>
<proteinExistence type="predicted"/>
<feature type="signal peptide" evidence="1">
    <location>
        <begin position="1"/>
        <end position="21"/>
    </location>
</feature>
<organism evidence="2 3">
    <name type="scientific">Hyunsoonleella rubra</name>
    <dbReference type="NCBI Taxonomy" id="1737062"/>
    <lineage>
        <taxon>Bacteria</taxon>
        <taxon>Pseudomonadati</taxon>
        <taxon>Bacteroidota</taxon>
        <taxon>Flavobacteriia</taxon>
        <taxon>Flavobacteriales</taxon>
        <taxon>Flavobacteriaceae</taxon>
    </lineage>
</organism>